<keyword evidence="4" id="KW-1185">Reference proteome</keyword>
<feature type="compositionally biased region" description="Basic and acidic residues" evidence="2">
    <location>
        <begin position="562"/>
        <end position="613"/>
    </location>
</feature>
<reference evidence="4" key="1">
    <citation type="journal article" date="2015" name="PLoS Genet.">
        <title>Genome Sequence and Transcriptome Analyses of Chrysochromulina tobin: Metabolic Tools for Enhanced Algal Fitness in the Prominent Order Prymnesiales (Haptophyceae).</title>
        <authorList>
            <person name="Hovde B.T."/>
            <person name="Deodato C.R."/>
            <person name="Hunsperger H.M."/>
            <person name="Ryken S.A."/>
            <person name="Yost W."/>
            <person name="Jha R.K."/>
            <person name="Patterson J."/>
            <person name="Monnat R.J. Jr."/>
            <person name="Barlow S.B."/>
            <person name="Starkenburg S.R."/>
            <person name="Cattolico R.A."/>
        </authorList>
    </citation>
    <scope>NUCLEOTIDE SEQUENCE</scope>
    <source>
        <strain evidence="4">CCMP291</strain>
    </source>
</reference>
<protein>
    <submittedName>
        <fullName evidence="3">Uncharacterized protein</fullName>
    </submittedName>
</protein>
<dbReference type="AlphaFoldDB" id="A0A0M0JGW3"/>
<feature type="coiled-coil region" evidence="1">
    <location>
        <begin position="368"/>
        <end position="476"/>
    </location>
</feature>
<keyword evidence="1" id="KW-0175">Coiled coil</keyword>
<accession>A0A0M0JGW3</accession>
<feature type="region of interest" description="Disordered" evidence="2">
    <location>
        <begin position="798"/>
        <end position="832"/>
    </location>
</feature>
<feature type="region of interest" description="Disordered" evidence="2">
    <location>
        <begin position="562"/>
        <end position="643"/>
    </location>
</feature>
<evidence type="ECO:0000256" key="2">
    <source>
        <dbReference type="SAM" id="MobiDB-lite"/>
    </source>
</evidence>
<sequence>MRTTSTLDALRRLEKVLDKIDGQPAKEEGRNFVRELEYILGSLNPIEIRLIEPFKRFEAGVNAIEMQLMQRDTASEDKLRVIREAITKALARGHYGVLAPLEREVMAAAAEAATRGDAPAAALTAAAASALGASAETMKAAELEAAAAAELKRKSDREQNDVDVNKLVFSTYERQGERDAMLGGLVDWLDAAAADIEDALSNPVANEDDAEDETAKQQRAAFKGKTDFDAELLIQRGRMQLDDLLLGLQTNATQAMELHGKIGNELKEKIRALDVTIADMKAAVGPEQAKLRLALKEKEDLGRRLAEIAIQMNEIQAATTGTKKEIEKMGKLLEEEGRKLKAAIQKEFEANEELAKAQGSLARVAGESENRKLEINRLQKELSAAEKRLAVAADAGVEAAAAAEARAVELQAEIDQLKAALVEALAAAAAKEVISPAMRSRLDGLEAQVNLLQKELKEALMERDKAAHDRDQLQKKLDAIPPPAPLPKGGGLSAEERAAMEWQRAAAMKRAQITLSDGVEAAAADAQSRISAAVAAAEAHFSGVAMRVQKRVVTALRASEARSAHAEARMKTLEEERTKAVEFGERQQKVANDRADEIGTLKRRLDELEEANRRAQPAPPPPKAPSGASASQTDPYESDEEKRLRVELAKAQKDLDAALAATEAAGEALAAALAREPKKAKPGFAPAGEAVLAASVMSTGAKEKQKLSSDVDALHKQIEAMREEIVLSQGEAFRAKKAAKLARADNLRDRVVLKALILSMSRTAMSDKTRADMLHRRLDQALDEIDELRNRPPEIVEVVRDAPPPPPRGNSFSAARSGMVERYQEEEDELKQQQAMAFMSAGASSGF</sequence>
<evidence type="ECO:0000256" key="1">
    <source>
        <dbReference type="SAM" id="Coils"/>
    </source>
</evidence>
<comment type="caution">
    <text evidence="3">The sequence shown here is derived from an EMBL/GenBank/DDBJ whole genome shotgun (WGS) entry which is preliminary data.</text>
</comment>
<evidence type="ECO:0000313" key="3">
    <source>
        <dbReference type="EMBL" id="KOO25829.1"/>
    </source>
</evidence>
<name>A0A0M0JGW3_9EUKA</name>
<proteinExistence type="predicted"/>
<evidence type="ECO:0000313" key="4">
    <source>
        <dbReference type="Proteomes" id="UP000037460"/>
    </source>
</evidence>
<dbReference type="Proteomes" id="UP000037460">
    <property type="component" value="Unassembled WGS sequence"/>
</dbReference>
<organism evidence="3 4">
    <name type="scientific">Chrysochromulina tobinii</name>
    <dbReference type="NCBI Taxonomy" id="1460289"/>
    <lineage>
        <taxon>Eukaryota</taxon>
        <taxon>Haptista</taxon>
        <taxon>Haptophyta</taxon>
        <taxon>Prymnesiophyceae</taxon>
        <taxon>Prymnesiales</taxon>
        <taxon>Chrysochromulinaceae</taxon>
        <taxon>Chrysochromulina</taxon>
    </lineage>
</organism>
<dbReference type="EMBL" id="JWZX01002923">
    <property type="protein sequence ID" value="KOO25829.1"/>
    <property type="molecule type" value="Genomic_DNA"/>
</dbReference>
<gene>
    <name evidence="3" type="ORF">Ctob_005164</name>
</gene>